<dbReference type="SUPFAM" id="SSF49899">
    <property type="entry name" value="Concanavalin A-like lectins/glucanases"/>
    <property type="match status" value="1"/>
</dbReference>
<sequence length="225" mass="24453">MVMKRAKCFLFPGFPYLRLLIMASCLPHVTSLSFSYNFSGAGVLAGADLKYMNDSAPAPTLNRIDLTNHSRKWSTGRVAHGQAVRLWDDSAGKVASFTTNFAFAIKPANDNSARGDGMAFFVGPYPPSMPKDATGGYLALFNNRDNPANTDFPPIVGVEFDTYRNLGWDPTDTNCHIGVNVNSIRSMEYTALPDGIYNGIMSAKVSYDAQTATLSATLRFDDPPG</sequence>
<dbReference type="AlphaFoldDB" id="A0A3B6LNY6"/>
<dbReference type="PANTHER" id="PTHR32401">
    <property type="entry name" value="CONCANAVALIN A-LIKE LECTIN FAMILY PROTEIN"/>
    <property type="match status" value="1"/>
</dbReference>
<evidence type="ECO:0000259" key="4">
    <source>
        <dbReference type="Pfam" id="PF00139"/>
    </source>
</evidence>
<dbReference type="InterPro" id="IPR013320">
    <property type="entry name" value="ConA-like_dom_sf"/>
</dbReference>
<dbReference type="STRING" id="4565.A0A3B6LNY6"/>
<dbReference type="OMA" id="GEGIMAV"/>
<dbReference type="GO" id="GO:0030246">
    <property type="term" value="F:carbohydrate binding"/>
    <property type="evidence" value="ECO:0007669"/>
    <property type="project" value="UniProtKB-KW"/>
</dbReference>
<dbReference type="CDD" id="cd06899">
    <property type="entry name" value="lectin_legume_LecRK_Arcelin_ConA"/>
    <property type="match status" value="1"/>
</dbReference>
<feature type="signal peptide" evidence="3">
    <location>
        <begin position="1"/>
        <end position="31"/>
    </location>
</feature>
<name>A0A3B6LNY6_WHEAT</name>
<feature type="domain" description="Legume lectin" evidence="4">
    <location>
        <begin position="33"/>
        <end position="219"/>
    </location>
</feature>
<dbReference type="Gramene" id="TraesROB_scaffold_003683_01G000100.1">
    <property type="protein sequence ID" value="TraesROB_scaffold_003683_01G000100.1"/>
    <property type="gene ID" value="TraesROB_scaffold_003683_01G000100"/>
</dbReference>
<dbReference type="Proteomes" id="UP000019116">
    <property type="component" value="Chromosome 5B"/>
</dbReference>
<dbReference type="Gramene" id="TraesCS5B02G262300.1">
    <property type="protein sequence ID" value="TraesCS5B02G262300.1"/>
    <property type="gene ID" value="TraesCS5B02G262300"/>
</dbReference>
<accession>A0A3B6LNY6</accession>
<dbReference type="Gramene" id="TraesCS5B03G0683600.1">
    <property type="protein sequence ID" value="TraesCS5B03G0683600.1.CDS"/>
    <property type="gene ID" value="TraesCS5B03G0683600"/>
</dbReference>
<dbReference type="Gramene" id="TraesCAD_scaffold_004451_01G000200.1">
    <property type="protein sequence ID" value="TraesCAD_scaffold_004451_01G000200.1"/>
    <property type="gene ID" value="TraesCAD_scaffold_004451_01G000200"/>
</dbReference>
<dbReference type="SMR" id="A0A3B6LNY6"/>
<evidence type="ECO:0000256" key="1">
    <source>
        <dbReference type="ARBA" id="ARBA00007606"/>
    </source>
</evidence>
<evidence type="ECO:0000256" key="2">
    <source>
        <dbReference type="ARBA" id="ARBA00022734"/>
    </source>
</evidence>
<keyword evidence="2" id="KW-0430">Lectin</keyword>
<dbReference type="InterPro" id="IPR019825">
    <property type="entry name" value="Lectin_legB_Mn/Ca_BS"/>
</dbReference>
<dbReference type="EnsemblPlants" id="TraesCS5B02G262300.1">
    <property type="protein sequence ID" value="TraesCS5B02G262300.1"/>
    <property type="gene ID" value="TraesCS5B02G262300"/>
</dbReference>
<evidence type="ECO:0000313" key="6">
    <source>
        <dbReference type="Proteomes" id="UP000019116"/>
    </source>
</evidence>
<dbReference type="Pfam" id="PF00139">
    <property type="entry name" value="Lectin_legB"/>
    <property type="match status" value="1"/>
</dbReference>
<evidence type="ECO:0000256" key="3">
    <source>
        <dbReference type="SAM" id="SignalP"/>
    </source>
</evidence>
<dbReference type="Gramene" id="TraesWEE_scaffold_072402_01G000100.1">
    <property type="protein sequence ID" value="TraesWEE_scaffold_072402_01G000100.1"/>
    <property type="gene ID" value="TraesWEE_scaffold_072402_01G000100"/>
</dbReference>
<dbReference type="Gramene" id="TraesCLE_scaffold_003184_01G000200.1">
    <property type="protein sequence ID" value="TraesCLE_scaffold_003184_01G000200.1"/>
    <property type="gene ID" value="TraesCLE_scaffold_003184_01G000200"/>
</dbReference>
<dbReference type="Gene3D" id="2.60.120.200">
    <property type="match status" value="1"/>
</dbReference>
<dbReference type="PROSITE" id="PS00307">
    <property type="entry name" value="LECTIN_LEGUME_BETA"/>
    <property type="match status" value="1"/>
</dbReference>
<feature type="chain" id="PRO_5043177325" description="Legume lectin domain-containing protein" evidence="3">
    <location>
        <begin position="32"/>
        <end position="225"/>
    </location>
</feature>
<dbReference type="PANTHER" id="PTHR32401:SF57">
    <property type="entry name" value="OS08G0334300 PROTEIN"/>
    <property type="match status" value="1"/>
</dbReference>
<proteinExistence type="inferred from homology"/>
<dbReference type="InterPro" id="IPR050258">
    <property type="entry name" value="Leguminous_Lectin"/>
</dbReference>
<keyword evidence="3" id="KW-0732">Signal</keyword>
<organism evidence="5">
    <name type="scientific">Triticum aestivum</name>
    <name type="common">Wheat</name>
    <dbReference type="NCBI Taxonomy" id="4565"/>
    <lineage>
        <taxon>Eukaryota</taxon>
        <taxon>Viridiplantae</taxon>
        <taxon>Streptophyta</taxon>
        <taxon>Embryophyta</taxon>
        <taxon>Tracheophyta</taxon>
        <taxon>Spermatophyta</taxon>
        <taxon>Magnoliopsida</taxon>
        <taxon>Liliopsida</taxon>
        <taxon>Poales</taxon>
        <taxon>Poaceae</taxon>
        <taxon>BOP clade</taxon>
        <taxon>Pooideae</taxon>
        <taxon>Triticodae</taxon>
        <taxon>Triticeae</taxon>
        <taxon>Triticinae</taxon>
        <taxon>Triticum</taxon>
    </lineage>
</organism>
<dbReference type="OrthoDB" id="687154at2759"/>
<keyword evidence="6" id="KW-1185">Reference proteome</keyword>
<reference evidence="5" key="2">
    <citation type="submission" date="2018-10" db="UniProtKB">
        <authorList>
            <consortium name="EnsemblPlants"/>
        </authorList>
    </citation>
    <scope>IDENTIFICATION</scope>
</reference>
<evidence type="ECO:0000313" key="5">
    <source>
        <dbReference type="EnsemblPlants" id="TraesCS5B02G262300.1"/>
    </source>
</evidence>
<dbReference type="InterPro" id="IPR001220">
    <property type="entry name" value="Legume_lectin_dom"/>
</dbReference>
<comment type="similarity">
    <text evidence="1">Belongs to the leguminous lectin family.</text>
</comment>
<reference evidence="5" key="1">
    <citation type="submission" date="2018-08" db="EMBL/GenBank/DDBJ databases">
        <authorList>
            <person name="Rossello M."/>
        </authorList>
    </citation>
    <scope>NUCLEOTIDE SEQUENCE [LARGE SCALE GENOMIC DNA]</scope>
    <source>
        <strain evidence="5">cv. Chinese Spring</strain>
    </source>
</reference>
<protein>
    <recommendedName>
        <fullName evidence="4">Legume lectin domain-containing protein</fullName>
    </recommendedName>
</protein>